<gene>
    <name evidence="5" type="primary">CYP71A16</name>
</gene>
<keyword evidence="4" id="KW-0560">Oxidoreductase</keyword>
<evidence type="ECO:0000313" key="5">
    <source>
        <dbReference type="EMBL" id="QWK52293.1"/>
    </source>
</evidence>
<evidence type="ECO:0000256" key="4">
    <source>
        <dbReference type="RuleBase" id="RU000461"/>
    </source>
</evidence>
<sequence>MQSLCIVHLLTNKMVSSFQKEREEEIYLMMEKVEKASSSSSTVNLSQLFITLTSDVMSKIALGRKYSSDEGTIDIKTLVRTFAQGRRSDFVGTLLSIQREKMTPFVFDRSDIKLIILDIFIGGTATTSTLLEWTMTELMRHPECMKKLRDEICSVSKHTLYVIINAWAIQRDIATWGLDAEEFKPERHLNSCLDFDGQDLKFIPFGSGRRLCPGIRLALVLVEVSLANLVKRFEWKVKVGPYGLDRPDLAEATGIEACRKFPLIVFPTSASSVSPTATS</sequence>
<keyword evidence="2 4" id="KW-0479">Metal-binding</keyword>
<dbReference type="PROSITE" id="PS00086">
    <property type="entry name" value="CYTOCHROME_P450"/>
    <property type="match status" value="1"/>
</dbReference>
<keyword evidence="4" id="KW-0349">Heme</keyword>
<dbReference type="GO" id="GO:0004497">
    <property type="term" value="F:monooxygenase activity"/>
    <property type="evidence" value="ECO:0007669"/>
    <property type="project" value="UniProtKB-KW"/>
</dbReference>
<comment type="similarity">
    <text evidence="1 4">Belongs to the cytochrome P450 family.</text>
</comment>
<dbReference type="Pfam" id="PF00067">
    <property type="entry name" value="p450"/>
    <property type="match status" value="2"/>
</dbReference>
<dbReference type="InterPro" id="IPR001128">
    <property type="entry name" value="Cyt_P450"/>
</dbReference>
<organism evidence="5">
    <name type="scientific">Isatis tinctoria</name>
    <name type="common">Dyer's woad</name>
    <name type="synonym">Isatis indigotica</name>
    <dbReference type="NCBI Taxonomy" id="161756"/>
    <lineage>
        <taxon>Eukaryota</taxon>
        <taxon>Viridiplantae</taxon>
        <taxon>Streptophyta</taxon>
        <taxon>Embryophyta</taxon>
        <taxon>Tracheophyta</taxon>
        <taxon>Spermatophyta</taxon>
        <taxon>Magnoliopsida</taxon>
        <taxon>eudicotyledons</taxon>
        <taxon>Gunneridae</taxon>
        <taxon>Pentapetalae</taxon>
        <taxon>rosids</taxon>
        <taxon>malvids</taxon>
        <taxon>Brassicales</taxon>
        <taxon>Brassicaceae</taxon>
        <taxon>Isatideae</taxon>
        <taxon>Isatis</taxon>
    </lineage>
</organism>
<reference evidence="5" key="1">
    <citation type="submission" date="2020-03" db="EMBL/GenBank/DDBJ databases">
        <title>An insight into accumulation patterns and metabolic pathway genes of glucosinolates in Isatis indigotica.</title>
        <authorList>
            <person name="Zhang T."/>
            <person name="Hu X."/>
            <person name="Yang S."/>
        </authorList>
    </citation>
    <scope>NUCLEOTIDE SEQUENCE</scope>
</reference>
<dbReference type="PRINTS" id="PR00385">
    <property type="entry name" value="P450"/>
</dbReference>
<dbReference type="SUPFAM" id="SSF48264">
    <property type="entry name" value="Cytochrome P450"/>
    <property type="match status" value="1"/>
</dbReference>
<dbReference type="EMBL" id="MT145741">
    <property type="protein sequence ID" value="QWK52293.1"/>
    <property type="molecule type" value="Genomic_DNA"/>
</dbReference>
<dbReference type="PANTHER" id="PTHR47955">
    <property type="entry name" value="CYTOCHROME P450 FAMILY 71 PROTEIN"/>
    <property type="match status" value="1"/>
</dbReference>
<evidence type="ECO:0000256" key="1">
    <source>
        <dbReference type="ARBA" id="ARBA00010617"/>
    </source>
</evidence>
<name>A0A8H2S9B0_ISATI</name>
<evidence type="ECO:0000256" key="2">
    <source>
        <dbReference type="ARBA" id="ARBA00022723"/>
    </source>
</evidence>
<dbReference type="GO" id="GO:0020037">
    <property type="term" value="F:heme binding"/>
    <property type="evidence" value="ECO:0007669"/>
    <property type="project" value="InterPro"/>
</dbReference>
<keyword evidence="3 4" id="KW-0408">Iron</keyword>
<proteinExistence type="inferred from homology"/>
<dbReference type="InterPro" id="IPR017972">
    <property type="entry name" value="Cyt_P450_CS"/>
</dbReference>
<evidence type="ECO:0000256" key="3">
    <source>
        <dbReference type="ARBA" id="ARBA00023004"/>
    </source>
</evidence>
<dbReference type="InterPro" id="IPR036396">
    <property type="entry name" value="Cyt_P450_sf"/>
</dbReference>
<dbReference type="GO" id="GO:0016705">
    <property type="term" value="F:oxidoreductase activity, acting on paired donors, with incorporation or reduction of molecular oxygen"/>
    <property type="evidence" value="ECO:0007669"/>
    <property type="project" value="InterPro"/>
</dbReference>
<dbReference type="PANTHER" id="PTHR47955:SF15">
    <property type="entry name" value="CYTOCHROME P450 71A2-LIKE"/>
    <property type="match status" value="1"/>
</dbReference>
<protein>
    <submittedName>
        <fullName evidence="5">Cytochrome P450 71A16</fullName>
    </submittedName>
</protein>
<dbReference type="GO" id="GO:0005506">
    <property type="term" value="F:iron ion binding"/>
    <property type="evidence" value="ECO:0007669"/>
    <property type="project" value="InterPro"/>
</dbReference>
<accession>A0A8H2S9B0</accession>
<keyword evidence="4" id="KW-0503">Monooxygenase</keyword>
<dbReference type="Gene3D" id="1.10.630.10">
    <property type="entry name" value="Cytochrome P450"/>
    <property type="match status" value="2"/>
</dbReference>
<dbReference type="AlphaFoldDB" id="A0A8H2S9B0"/>